<evidence type="ECO:0000313" key="2">
    <source>
        <dbReference type="Proteomes" id="UP000002009"/>
    </source>
</evidence>
<dbReference type="EMBL" id="CP001330">
    <property type="protein sequence ID" value="ACO66521.1"/>
    <property type="molecule type" value="Genomic_DNA"/>
</dbReference>
<gene>
    <name evidence="1" type="ORF">MICPUN_62592</name>
</gene>
<organism evidence="1 2">
    <name type="scientific">Micromonas commoda (strain RCC299 / NOUM17 / CCMP2709)</name>
    <name type="common">Picoplanktonic green alga</name>
    <dbReference type="NCBI Taxonomy" id="296587"/>
    <lineage>
        <taxon>Eukaryota</taxon>
        <taxon>Viridiplantae</taxon>
        <taxon>Chlorophyta</taxon>
        <taxon>Mamiellophyceae</taxon>
        <taxon>Mamiellales</taxon>
        <taxon>Mamiellaceae</taxon>
        <taxon>Micromonas</taxon>
    </lineage>
</organism>
<dbReference type="Proteomes" id="UP000002009">
    <property type="component" value="Chromosome 11"/>
</dbReference>
<dbReference type="OrthoDB" id="505263at2759"/>
<accession>C1EEE3</accession>
<dbReference type="RefSeq" id="XP_002505263.1">
    <property type="nucleotide sequence ID" value="XM_002505217.1"/>
</dbReference>
<evidence type="ECO:0000313" key="1">
    <source>
        <dbReference type="EMBL" id="ACO66521.1"/>
    </source>
</evidence>
<dbReference type="PANTHER" id="PTHR37201:SF1">
    <property type="entry name" value="WD REPEAT PROTEIN"/>
    <property type="match status" value="1"/>
</dbReference>
<reference evidence="1 2" key="1">
    <citation type="journal article" date="2009" name="Science">
        <title>Green evolution and dynamic adaptations revealed by genomes of the marine picoeukaryotes Micromonas.</title>
        <authorList>
            <person name="Worden A.Z."/>
            <person name="Lee J.H."/>
            <person name="Mock T."/>
            <person name="Rouze P."/>
            <person name="Simmons M.P."/>
            <person name="Aerts A.L."/>
            <person name="Allen A.E."/>
            <person name="Cuvelier M.L."/>
            <person name="Derelle E."/>
            <person name="Everett M.V."/>
            <person name="Foulon E."/>
            <person name="Grimwood J."/>
            <person name="Gundlach H."/>
            <person name="Henrissat B."/>
            <person name="Napoli C."/>
            <person name="McDonald S.M."/>
            <person name="Parker M.S."/>
            <person name="Rombauts S."/>
            <person name="Salamov A."/>
            <person name="Von Dassow P."/>
            <person name="Badger J.H."/>
            <person name="Coutinho P.M."/>
            <person name="Demir E."/>
            <person name="Dubchak I."/>
            <person name="Gentemann C."/>
            <person name="Eikrem W."/>
            <person name="Gready J.E."/>
            <person name="John U."/>
            <person name="Lanier W."/>
            <person name="Lindquist E.A."/>
            <person name="Lucas S."/>
            <person name="Mayer K.F."/>
            <person name="Moreau H."/>
            <person name="Not F."/>
            <person name="Otillar R."/>
            <person name="Panaud O."/>
            <person name="Pangilinan J."/>
            <person name="Paulsen I."/>
            <person name="Piegu B."/>
            <person name="Poliakov A."/>
            <person name="Robbens S."/>
            <person name="Schmutz J."/>
            <person name="Toulza E."/>
            <person name="Wyss T."/>
            <person name="Zelensky A."/>
            <person name="Zhou K."/>
            <person name="Armbrust E.V."/>
            <person name="Bhattacharya D."/>
            <person name="Goodenough U.W."/>
            <person name="Van de Peer Y."/>
            <person name="Grigoriev I.V."/>
        </authorList>
    </citation>
    <scope>NUCLEOTIDE SEQUENCE [LARGE SCALE GENOMIC DNA]</scope>
    <source>
        <strain evidence="2">RCC299 / NOUM17</strain>
    </source>
</reference>
<protein>
    <submittedName>
        <fullName evidence="1">Uncharacterized protein</fullName>
    </submittedName>
</protein>
<keyword evidence="2" id="KW-1185">Reference proteome</keyword>
<dbReference type="InParanoid" id="C1EEE3"/>
<dbReference type="OMA" id="WTIAGEG"/>
<dbReference type="eggNOG" id="ENOG502SFQD">
    <property type="taxonomic scope" value="Eukaryota"/>
</dbReference>
<dbReference type="KEGG" id="mis:MICPUN_62592"/>
<name>C1EEE3_MICCC</name>
<sequence>MTPEEREEQAMDMVIRLATTINAYEEVAFTSKSTNMGTYVYEKLDAIPEEFRPRLMDELSDVGLVNCWYIAGLLYKVKFQEREAGGALDISSDLEDYQERLDATVEQAAVSGADFSLDESVDDDDYADDEEGRAAKARRAAALVASAAGVQVFEGRAANVPGGPFVNRFQKVFYPSPKDVGVWFGRVVLKKPGFVEKYLPLYFRTNDTVERFVKVPATAEDADLLLDYQNPPYLEADMPPAMRYPSRRTPGAGAEGTWWPEPKLAIPPFDTLVDYLRPLGPGVYAGRGWRDGGRGDEFLTFILFRRYDAPPVE</sequence>
<dbReference type="AlphaFoldDB" id="C1EEE3"/>
<proteinExistence type="predicted"/>
<dbReference type="GeneID" id="8247685"/>
<dbReference type="PANTHER" id="PTHR37201">
    <property type="entry name" value="WD REPEAT PROTEIN"/>
    <property type="match status" value="1"/>
</dbReference>